<dbReference type="EMBL" id="CAEKDK010000005">
    <property type="protein sequence ID" value="CAB4280982.1"/>
    <property type="molecule type" value="Genomic_DNA"/>
</dbReference>
<proteinExistence type="predicted"/>
<keyword evidence="4" id="KW-1185">Reference proteome</keyword>
<accession>A0A6J5XFW9</accession>
<evidence type="ECO:0008006" key="5">
    <source>
        <dbReference type="Google" id="ProtNLM"/>
    </source>
</evidence>
<name>A0A6J5XFW9_PRUAR</name>
<evidence type="ECO:0000313" key="2">
    <source>
        <dbReference type="EMBL" id="CAB4311393.1"/>
    </source>
</evidence>
<dbReference type="Proteomes" id="UP000507222">
    <property type="component" value="Unassembled WGS sequence"/>
</dbReference>
<evidence type="ECO:0000313" key="1">
    <source>
        <dbReference type="EMBL" id="CAB4280982.1"/>
    </source>
</evidence>
<dbReference type="PANTHER" id="PTHR35161">
    <property type="entry name" value="OS02G0303100 PROTEIN"/>
    <property type="match status" value="1"/>
</dbReference>
<reference evidence="4" key="1">
    <citation type="journal article" date="2020" name="Genome Biol.">
        <title>Gamete binning: chromosome-level and haplotype-resolved genome assembly enabled by high-throughput single-cell sequencing of gamete genomes.</title>
        <authorList>
            <person name="Campoy J.A."/>
            <person name="Sun H."/>
            <person name="Goel M."/>
            <person name="Jiao W.-B."/>
            <person name="Folz-Donahue K."/>
            <person name="Wang N."/>
            <person name="Rubio M."/>
            <person name="Liu C."/>
            <person name="Kukat C."/>
            <person name="Ruiz D."/>
            <person name="Huettel B."/>
            <person name="Schneeberger K."/>
        </authorList>
    </citation>
    <scope>NUCLEOTIDE SEQUENCE [LARGE SCALE GENOMIC DNA]</scope>
    <source>
        <strain evidence="4">cv. Rojo Pasion</strain>
    </source>
</reference>
<organism evidence="2 4">
    <name type="scientific">Prunus armeniaca</name>
    <name type="common">Apricot</name>
    <name type="synonym">Armeniaca vulgaris</name>
    <dbReference type="NCBI Taxonomy" id="36596"/>
    <lineage>
        <taxon>Eukaryota</taxon>
        <taxon>Viridiplantae</taxon>
        <taxon>Streptophyta</taxon>
        <taxon>Embryophyta</taxon>
        <taxon>Tracheophyta</taxon>
        <taxon>Spermatophyta</taxon>
        <taxon>Magnoliopsida</taxon>
        <taxon>eudicotyledons</taxon>
        <taxon>Gunneridae</taxon>
        <taxon>Pentapetalae</taxon>
        <taxon>rosids</taxon>
        <taxon>fabids</taxon>
        <taxon>Rosales</taxon>
        <taxon>Rosaceae</taxon>
        <taxon>Amygdaloideae</taxon>
        <taxon>Amygdaleae</taxon>
        <taxon>Prunus</taxon>
    </lineage>
</organism>
<dbReference type="EMBL" id="CAEKKB010000005">
    <property type="protein sequence ID" value="CAB4311393.1"/>
    <property type="molecule type" value="Genomic_DNA"/>
</dbReference>
<dbReference type="AlphaFoldDB" id="A0A6J5XFW9"/>
<evidence type="ECO:0000313" key="3">
    <source>
        <dbReference type="Proteomes" id="UP000507222"/>
    </source>
</evidence>
<sequence length="382" mass="44949">MDDQEEVFNFAKDEYERNESHDKVIGPMVCCYSLSFDSNISEESYKGFLYFKRNGKPIPVTFVKVDGVDGKDAASRAELIFHTTYGVSDDVVLRPRRHLFIKQKHFAKIPDDIEMRKGVWCVCYDRFEPLDKVKLPIRTPDDRPEDFWRISIRNLIHGVRNIHAEGLYHGGLNELSNFVFVDEMLKIINIERSLADLSTTREQNERKKKDIIDLRTMLDSWFKKILGSNYLWEECNSFLKFFDHAEHLNYHNFVEKLASHPFLLSSEERMGMFASYYRKCYQVNTRQDVEDAFESSDFDKFKSWNRIEVLGSMDKFMKEVYDNHYGTYSGNVVDLLSYLRNLYSHYHQSNALAVNIVDVDRGVQKLFAGFLELLHQHLCIDP</sequence>
<reference evidence="2 3" key="2">
    <citation type="submission" date="2020-05" db="EMBL/GenBank/DDBJ databases">
        <authorList>
            <person name="Campoy J."/>
            <person name="Schneeberger K."/>
            <person name="Spophaly S."/>
        </authorList>
    </citation>
    <scope>NUCLEOTIDE SEQUENCE [LARGE SCALE GENOMIC DNA]</scope>
    <source>
        <strain evidence="2">PruArmRojPasFocal</strain>
    </source>
</reference>
<gene>
    <name evidence="1" type="ORF">CURHAP_LOCUS33946</name>
    <name evidence="2" type="ORF">ORAREDHAP_LOCUS33534</name>
</gene>
<dbReference type="InterPro" id="IPR038357">
    <property type="entry name" value="KEN_sf"/>
</dbReference>
<protein>
    <recommendedName>
        <fullName evidence="5">KEN domain-containing protein</fullName>
    </recommendedName>
</protein>
<dbReference type="Proteomes" id="UP000507245">
    <property type="component" value="Unassembled WGS sequence"/>
</dbReference>
<dbReference type="Gene3D" id="1.20.1440.180">
    <property type="entry name" value="KEN domain"/>
    <property type="match status" value="1"/>
</dbReference>
<evidence type="ECO:0000313" key="4">
    <source>
        <dbReference type="Proteomes" id="UP000507245"/>
    </source>
</evidence>
<dbReference type="PANTHER" id="PTHR35161:SF20">
    <property type="entry name" value="UBIQUITIN-LIKE DOMAIN-CONTAINING PROTEIN"/>
    <property type="match status" value="1"/>
</dbReference>